<evidence type="ECO:0000256" key="1">
    <source>
        <dbReference type="SAM" id="Phobius"/>
    </source>
</evidence>
<keyword evidence="1" id="KW-0812">Transmembrane</keyword>
<dbReference type="FunFam" id="2.60.120.1440:FF:000001">
    <property type="entry name" value="Putative anti-sigma factor"/>
    <property type="match status" value="1"/>
</dbReference>
<dbReference type="PANTHER" id="PTHR30273:SF2">
    <property type="entry name" value="PROTEIN FECR"/>
    <property type="match status" value="1"/>
</dbReference>
<reference evidence="4 5" key="1">
    <citation type="journal article" date="2019" name="Nat. Med.">
        <title>A library of human gut bacterial isolates paired with longitudinal multiomics data enables mechanistic microbiome research.</title>
        <authorList>
            <person name="Poyet M."/>
            <person name="Groussin M."/>
            <person name="Gibbons S.M."/>
            <person name="Avila-Pacheco J."/>
            <person name="Jiang X."/>
            <person name="Kearney S.M."/>
            <person name="Perrotta A.R."/>
            <person name="Berdy B."/>
            <person name="Zhao S."/>
            <person name="Lieberman T.D."/>
            <person name="Swanson P.K."/>
            <person name="Smith M."/>
            <person name="Roesemann S."/>
            <person name="Alexander J.E."/>
            <person name="Rich S.A."/>
            <person name="Livny J."/>
            <person name="Vlamakis H."/>
            <person name="Clish C."/>
            <person name="Bullock K."/>
            <person name="Deik A."/>
            <person name="Scott J."/>
            <person name="Pierce K.A."/>
            <person name="Xavier R.J."/>
            <person name="Alm E.J."/>
        </authorList>
    </citation>
    <scope>NUCLEOTIDE SEQUENCE [LARGE SCALE GENOMIC DNA]</scope>
    <source>
        <strain evidence="4 5">BIOML-A7</strain>
    </source>
</reference>
<dbReference type="Pfam" id="PF04773">
    <property type="entry name" value="FecR"/>
    <property type="match status" value="1"/>
</dbReference>
<dbReference type="AlphaFoldDB" id="A0A5M6A460"/>
<organism evidence="4 5">
    <name type="scientific">Bacteroides cellulosilyticus</name>
    <dbReference type="NCBI Taxonomy" id="246787"/>
    <lineage>
        <taxon>Bacteria</taxon>
        <taxon>Pseudomonadati</taxon>
        <taxon>Bacteroidota</taxon>
        <taxon>Bacteroidia</taxon>
        <taxon>Bacteroidales</taxon>
        <taxon>Bacteroidaceae</taxon>
        <taxon>Bacteroides</taxon>
    </lineage>
</organism>
<evidence type="ECO:0000259" key="3">
    <source>
        <dbReference type="Pfam" id="PF16344"/>
    </source>
</evidence>
<dbReference type="PANTHER" id="PTHR30273">
    <property type="entry name" value="PERIPLASMIC SIGNAL SENSOR AND SIGMA FACTOR ACTIVATOR FECR-RELATED"/>
    <property type="match status" value="1"/>
</dbReference>
<gene>
    <name evidence="4" type="ORF">F2Y86_21030</name>
</gene>
<keyword evidence="1" id="KW-1133">Transmembrane helix</keyword>
<sequence>METKTAHIDELISTFLAEGLEADVLEELKAWIAESEENRVHFMKCQEIWFSAVQEQEGKYYDQEKAFELFEKRVEKQKAEKRKARIPVWRGLYKYAVAILLFGFISYFSYQKGENSLRNALAEIEVEAPAGSQTRLHLPDGTTVLLNSDSRITYAQDFGVNSREVTLQGEGYFEVAHNQKIPFYVKTEDVQVRVLGTKFNFRDYPEDGEVVVSLIEGKVALKNKIRQEADLVLMPDEQMVLDKKEKVMKKESMNAQAVLQWAEGCLSFDETPLLEVAKILERSYDVEIEFTEESLKELRFYGNFNRTKQGLNDILNALSATGKVHYMLKGEKIVLY</sequence>
<accession>A0A5M6A460</accession>
<feature type="domain" description="FecR protein" evidence="2">
    <location>
        <begin position="126"/>
        <end position="219"/>
    </location>
</feature>
<dbReference type="Pfam" id="PF16344">
    <property type="entry name" value="FecR_C"/>
    <property type="match status" value="1"/>
</dbReference>
<dbReference type="Gene3D" id="2.60.120.1440">
    <property type="match status" value="1"/>
</dbReference>
<comment type="caution">
    <text evidence="4">The sequence shown here is derived from an EMBL/GenBank/DDBJ whole genome shotgun (WGS) entry which is preliminary data.</text>
</comment>
<dbReference type="EMBL" id="VVYW01000021">
    <property type="protein sequence ID" value="KAA5404616.1"/>
    <property type="molecule type" value="Genomic_DNA"/>
</dbReference>
<dbReference type="InterPro" id="IPR032508">
    <property type="entry name" value="FecR_C"/>
</dbReference>
<dbReference type="PIRSF" id="PIRSF018266">
    <property type="entry name" value="FecR"/>
    <property type="match status" value="1"/>
</dbReference>
<dbReference type="InterPro" id="IPR012373">
    <property type="entry name" value="Ferrdict_sens_TM"/>
</dbReference>
<feature type="domain" description="Protein FecR C-terminal" evidence="3">
    <location>
        <begin position="266"/>
        <end position="334"/>
    </location>
</feature>
<dbReference type="RefSeq" id="WP_026366827.1">
    <property type="nucleotide sequence ID" value="NZ_RCXI01000022.1"/>
</dbReference>
<dbReference type="InterPro" id="IPR006860">
    <property type="entry name" value="FecR"/>
</dbReference>
<dbReference type="Proteomes" id="UP000325055">
    <property type="component" value="Unassembled WGS sequence"/>
</dbReference>
<evidence type="ECO:0000313" key="5">
    <source>
        <dbReference type="Proteomes" id="UP000325055"/>
    </source>
</evidence>
<dbReference type="GO" id="GO:0016989">
    <property type="term" value="F:sigma factor antagonist activity"/>
    <property type="evidence" value="ECO:0007669"/>
    <property type="project" value="TreeGrafter"/>
</dbReference>
<name>A0A5M6A460_9BACE</name>
<keyword evidence="1" id="KW-0472">Membrane</keyword>
<proteinExistence type="predicted"/>
<protein>
    <submittedName>
        <fullName evidence="4">DUF4974 domain-containing protein</fullName>
    </submittedName>
</protein>
<feature type="transmembrane region" description="Helical" evidence="1">
    <location>
        <begin position="92"/>
        <end position="110"/>
    </location>
</feature>
<evidence type="ECO:0000259" key="2">
    <source>
        <dbReference type="Pfam" id="PF04773"/>
    </source>
</evidence>
<dbReference type="Gene3D" id="3.55.50.30">
    <property type="match status" value="1"/>
</dbReference>
<evidence type="ECO:0000313" key="4">
    <source>
        <dbReference type="EMBL" id="KAA5404616.1"/>
    </source>
</evidence>